<dbReference type="GO" id="GO:0071949">
    <property type="term" value="F:FAD binding"/>
    <property type="evidence" value="ECO:0007669"/>
    <property type="project" value="InterPro"/>
</dbReference>
<name>A0A2V0NYQ9_9CHLO</name>
<proteinExistence type="inferred from homology"/>
<keyword evidence="9" id="KW-1185">Reference proteome</keyword>
<dbReference type="GO" id="GO:0019478">
    <property type="term" value="P:D-amino acid catabolic process"/>
    <property type="evidence" value="ECO:0007669"/>
    <property type="project" value="TreeGrafter"/>
</dbReference>
<evidence type="ECO:0000313" key="8">
    <source>
        <dbReference type="EMBL" id="GBF90713.1"/>
    </source>
</evidence>
<dbReference type="PANTHER" id="PTHR11530:SF11">
    <property type="entry name" value="D-ASPARTATE OXIDASE"/>
    <property type="match status" value="1"/>
</dbReference>
<evidence type="ECO:0000256" key="4">
    <source>
        <dbReference type="ARBA" id="ARBA00022827"/>
    </source>
</evidence>
<dbReference type="InParanoid" id="A0A2V0NYQ9"/>
<organism evidence="8 9">
    <name type="scientific">Raphidocelis subcapitata</name>
    <dbReference type="NCBI Taxonomy" id="307507"/>
    <lineage>
        <taxon>Eukaryota</taxon>
        <taxon>Viridiplantae</taxon>
        <taxon>Chlorophyta</taxon>
        <taxon>core chlorophytes</taxon>
        <taxon>Chlorophyceae</taxon>
        <taxon>CS clade</taxon>
        <taxon>Sphaeropleales</taxon>
        <taxon>Selenastraceae</taxon>
        <taxon>Raphidocelis</taxon>
    </lineage>
</organism>
<dbReference type="PIRSF" id="PIRSF000189">
    <property type="entry name" value="D-aa_oxidase"/>
    <property type="match status" value="1"/>
</dbReference>
<dbReference type="OrthoDB" id="2015447at2759"/>
<feature type="binding site" evidence="6">
    <location>
        <position position="276"/>
    </location>
    <ligand>
        <name>D-dopa</name>
        <dbReference type="ChEBI" id="CHEBI:149689"/>
    </ligand>
</feature>
<dbReference type="InterPro" id="IPR023209">
    <property type="entry name" value="DAO"/>
</dbReference>
<dbReference type="Proteomes" id="UP000247498">
    <property type="component" value="Unassembled WGS sequence"/>
</dbReference>
<feature type="binding site" evidence="6">
    <location>
        <begin position="377"/>
        <end position="382"/>
    </location>
    <ligand>
        <name>FAD</name>
        <dbReference type="ChEBI" id="CHEBI:57692"/>
    </ligand>
</feature>
<dbReference type="Gene3D" id="3.30.9.10">
    <property type="entry name" value="D-Amino Acid Oxidase, subunit A, domain 2"/>
    <property type="match status" value="1"/>
</dbReference>
<feature type="binding site" evidence="6">
    <location>
        <position position="269"/>
    </location>
    <ligand>
        <name>D-dopa</name>
        <dbReference type="ChEBI" id="CHEBI:149689"/>
    </ligand>
</feature>
<dbReference type="EMBL" id="BDRX01000019">
    <property type="protein sequence ID" value="GBF90713.1"/>
    <property type="molecule type" value="Genomic_DNA"/>
</dbReference>
<keyword evidence="5" id="KW-0560">Oxidoreductase</keyword>
<accession>A0A2V0NYQ9</accession>
<evidence type="ECO:0000256" key="2">
    <source>
        <dbReference type="ARBA" id="ARBA00006730"/>
    </source>
</evidence>
<feature type="binding site" evidence="6">
    <location>
        <position position="331"/>
    </location>
    <ligand>
        <name>D-dopa</name>
        <dbReference type="ChEBI" id="CHEBI:149689"/>
    </ligand>
</feature>
<comment type="similarity">
    <text evidence="2">Belongs to the DAMOX/DASOX family.</text>
</comment>
<sequence length="401" mass="42171">MALGALNARSTALQSRSAGGRRPQTLVAAAAGPHIAVVGAGVAGLTSALQVLEQIPGSCVSVIAEQFHSDLVSAGAAGYWEPYKLSGTPQDKIFKWGKATFDHLTDLVHSSDAAAAGVSTCYATSLFRERTPDPFWAPIVPGFCRARQEQLRRYGQSVDWGGPFAAEASGAEGAGKAEAWVDGYCFNSLLCEGRLYMRWLTDRIVAAGGQLEQRGLAGVEELGEEGYDGVVVACGLGAVGLLRDEECYPIRGQIARVRAPWVRECVFGHFGDEVTYIIPNREWVVVGGTGQVGDWRTSINVGDADAIMGRARQLLPSLEDAELLSHWVGLRPGRTQLRLELEMRRLSPGATSSTDGDDGGGGGGAGATPVVYNYGHGGAGLTLAWGTAGDAVELLRGALGV</sequence>
<dbReference type="SUPFAM" id="SSF51971">
    <property type="entry name" value="Nucleotide-binding domain"/>
    <property type="match status" value="1"/>
</dbReference>
<evidence type="ECO:0000313" key="9">
    <source>
        <dbReference type="Proteomes" id="UP000247498"/>
    </source>
</evidence>
<dbReference type="Pfam" id="PF01266">
    <property type="entry name" value="DAO"/>
    <property type="match status" value="1"/>
</dbReference>
<reference evidence="8 9" key="1">
    <citation type="journal article" date="2018" name="Sci. Rep.">
        <title>Raphidocelis subcapitata (=Pseudokirchneriella subcapitata) provides an insight into genome evolution and environmental adaptations in the Sphaeropleales.</title>
        <authorList>
            <person name="Suzuki S."/>
            <person name="Yamaguchi H."/>
            <person name="Nakajima N."/>
            <person name="Kawachi M."/>
        </authorList>
    </citation>
    <scope>NUCLEOTIDE SEQUENCE [LARGE SCALE GENOMIC DNA]</scope>
    <source>
        <strain evidence="8 9">NIES-35</strain>
    </source>
</reference>
<evidence type="ECO:0000256" key="3">
    <source>
        <dbReference type="ARBA" id="ARBA00022630"/>
    </source>
</evidence>
<feature type="binding site" evidence="6">
    <location>
        <position position="378"/>
    </location>
    <ligand>
        <name>D-dopa</name>
        <dbReference type="ChEBI" id="CHEBI:149689"/>
    </ligand>
</feature>
<protein>
    <submittedName>
        <fullName evidence="8">D-aspartate oxidase</fullName>
    </submittedName>
</protein>
<comment type="cofactor">
    <cofactor evidence="1 6">
        <name>FAD</name>
        <dbReference type="ChEBI" id="CHEBI:57692"/>
    </cofactor>
</comment>
<keyword evidence="4 6" id="KW-0274">FAD</keyword>
<dbReference type="AlphaFoldDB" id="A0A2V0NYQ9"/>
<dbReference type="PANTHER" id="PTHR11530">
    <property type="entry name" value="D-AMINO ACID OXIDASE"/>
    <property type="match status" value="1"/>
</dbReference>
<gene>
    <name evidence="8" type="ORF">Rsub_03014</name>
</gene>
<dbReference type="Gene3D" id="3.40.50.720">
    <property type="entry name" value="NAD(P)-binding Rossmann-like Domain"/>
    <property type="match status" value="1"/>
</dbReference>
<feature type="domain" description="FAD dependent oxidoreductase" evidence="7">
    <location>
        <begin position="35"/>
        <end position="393"/>
    </location>
</feature>
<dbReference type="GO" id="GO:0003884">
    <property type="term" value="F:D-amino-acid oxidase activity"/>
    <property type="evidence" value="ECO:0007669"/>
    <property type="project" value="InterPro"/>
</dbReference>
<evidence type="ECO:0000259" key="7">
    <source>
        <dbReference type="Pfam" id="PF01266"/>
    </source>
</evidence>
<evidence type="ECO:0000256" key="5">
    <source>
        <dbReference type="ARBA" id="ARBA00023002"/>
    </source>
</evidence>
<comment type="caution">
    <text evidence="8">The sequence shown here is derived from an EMBL/GenBank/DDBJ whole genome shotgun (WGS) entry which is preliminary data.</text>
</comment>
<evidence type="ECO:0000256" key="1">
    <source>
        <dbReference type="ARBA" id="ARBA00001974"/>
    </source>
</evidence>
<keyword evidence="3" id="KW-0285">Flavoprotein</keyword>
<dbReference type="InterPro" id="IPR006076">
    <property type="entry name" value="FAD-dep_OxRdtase"/>
</dbReference>
<evidence type="ECO:0000256" key="6">
    <source>
        <dbReference type="PIRSR" id="PIRSR000189-1"/>
    </source>
</evidence>
<dbReference type="SUPFAM" id="SSF54373">
    <property type="entry name" value="FAD-linked reductases, C-terminal domain"/>
    <property type="match status" value="1"/>
</dbReference>
<dbReference type="STRING" id="307507.A0A2V0NYQ9"/>
<dbReference type="GO" id="GO:0005737">
    <property type="term" value="C:cytoplasm"/>
    <property type="evidence" value="ECO:0007669"/>
    <property type="project" value="TreeGrafter"/>
</dbReference>